<gene>
    <name evidence="8" type="ORF">LCGC14_3155480</name>
</gene>
<protein>
    <recommendedName>
        <fullName evidence="9">50S ribosomal protein L11</fullName>
    </recommendedName>
</protein>
<dbReference type="EMBL" id="LAZR01069594">
    <property type="protein sequence ID" value="KKK47412.1"/>
    <property type="molecule type" value="Genomic_DNA"/>
</dbReference>
<dbReference type="InterPro" id="IPR020785">
    <property type="entry name" value="Ribosomal_uL11_CS"/>
</dbReference>
<accession>A0A0F8VSY3</accession>
<dbReference type="PROSITE" id="PS00359">
    <property type="entry name" value="RIBOSOMAL_L11"/>
    <property type="match status" value="1"/>
</dbReference>
<comment type="similarity">
    <text evidence="1">Belongs to the universal ribosomal protein uL11 family.</text>
</comment>
<organism evidence="8">
    <name type="scientific">marine sediment metagenome</name>
    <dbReference type="NCBI Taxonomy" id="412755"/>
    <lineage>
        <taxon>unclassified sequences</taxon>
        <taxon>metagenomes</taxon>
        <taxon>ecological metagenomes</taxon>
    </lineage>
</organism>
<evidence type="ECO:0000256" key="2">
    <source>
        <dbReference type="ARBA" id="ARBA00022730"/>
    </source>
</evidence>
<dbReference type="CDD" id="cd00349">
    <property type="entry name" value="Ribosomal_L11"/>
    <property type="match status" value="1"/>
</dbReference>
<keyword evidence="4" id="KW-0689">Ribosomal protein</keyword>
<dbReference type="PANTHER" id="PTHR11661:SF1">
    <property type="entry name" value="LARGE RIBOSOMAL SUBUNIT PROTEIN UL11M"/>
    <property type="match status" value="1"/>
</dbReference>
<dbReference type="FunFam" id="3.30.1550.10:FF:000001">
    <property type="entry name" value="50S ribosomal protein L11"/>
    <property type="match status" value="1"/>
</dbReference>
<evidence type="ECO:0000256" key="5">
    <source>
        <dbReference type="ARBA" id="ARBA00023274"/>
    </source>
</evidence>
<evidence type="ECO:0000313" key="8">
    <source>
        <dbReference type="EMBL" id="KKK47412.1"/>
    </source>
</evidence>
<dbReference type="FunFam" id="1.10.10.250:FF:000001">
    <property type="entry name" value="50S ribosomal protein L11"/>
    <property type="match status" value="1"/>
</dbReference>
<dbReference type="SUPFAM" id="SSF46906">
    <property type="entry name" value="Ribosomal protein L11, C-terminal domain"/>
    <property type="match status" value="1"/>
</dbReference>
<evidence type="ECO:0000256" key="1">
    <source>
        <dbReference type="ARBA" id="ARBA00010537"/>
    </source>
</evidence>
<reference evidence="8" key="1">
    <citation type="journal article" date="2015" name="Nature">
        <title>Complex archaea that bridge the gap between prokaryotes and eukaryotes.</title>
        <authorList>
            <person name="Spang A."/>
            <person name="Saw J.H."/>
            <person name="Jorgensen S.L."/>
            <person name="Zaremba-Niedzwiedzka K."/>
            <person name="Martijn J."/>
            <person name="Lind A.E."/>
            <person name="van Eijk R."/>
            <person name="Schleper C."/>
            <person name="Guy L."/>
            <person name="Ettema T.J."/>
        </authorList>
    </citation>
    <scope>NUCLEOTIDE SEQUENCE</scope>
</reference>
<dbReference type="AlphaFoldDB" id="A0A0F8VSY3"/>
<dbReference type="GO" id="GO:0003735">
    <property type="term" value="F:structural constituent of ribosome"/>
    <property type="evidence" value="ECO:0007669"/>
    <property type="project" value="InterPro"/>
</dbReference>
<comment type="caution">
    <text evidence="8">The sequence shown here is derived from an EMBL/GenBank/DDBJ whole genome shotgun (WGS) entry which is preliminary data.</text>
</comment>
<dbReference type="Pfam" id="PF03946">
    <property type="entry name" value="Ribosomal_L11_N"/>
    <property type="match status" value="1"/>
</dbReference>
<dbReference type="PANTHER" id="PTHR11661">
    <property type="entry name" value="60S RIBOSOMAL PROTEIN L12"/>
    <property type="match status" value="1"/>
</dbReference>
<feature type="domain" description="Large ribosomal subunit protein uL11 C-terminal" evidence="6">
    <location>
        <begin position="71"/>
        <end position="139"/>
    </location>
</feature>
<dbReference type="NCBIfam" id="TIGR01632">
    <property type="entry name" value="L11_bact"/>
    <property type="match status" value="1"/>
</dbReference>
<dbReference type="InterPro" id="IPR000911">
    <property type="entry name" value="Ribosomal_uL11"/>
</dbReference>
<keyword evidence="3" id="KW-0694">RNA-binding</keyword>
<dbReference type="InterPro" id="IPR020784">
    <property type="entry name" value="Ribosomal_uL11_N"/>
</dbReference>
<evidence type="ECO:0000259" key="6">
    <source>
        <dbReference type="Pfam" id="PF00298"/>
    </source>
</evidence>
<dbReference type="SUPFAM" id="SSF54747">
    <property type="entry name" value="Ribosomal L11/L12e N-terminal domain"/>
    <property type="match status" value="1"/>
</dbReference>
<dbReference type="InterPro" id="IPR020783">
    <property type="entry name" value="Ribosomal_uL11_C"/>
</dbReference>
<keyword evidence="2" id="KW-0699">rRNA-binding</keyword>
<dbReference type="SMART" id="SM00649">
    <property type="entry name" value="RL11"/>
    <property type="match status" value="1"/>
</dbReference>
<proteinExistence type="inferred from homology"/>
<dbReference type="Gene3D" id="1.10.10.250">
    <property type="entry name" value="Ribosomal protein L11, C-terminal domain"/>
    <property type="match status" value="1"/>
</dbReference>
<dbReference type="Gene3D" id="3.30.1550.10">
    <property type="entry name" value="Ribosomal protein L11/L12, N-terminal domain"/>
    <property type="match status" value="1"/>
</dbReference>
<dbReference type="GO" id="GO:0022625">
    <property type="term" value="C:cytosolic large ribosomal subunit"/>
    <property type="evidence" value="ECO:0007669"/>
    <property type="project" value="TreeGrafter"/>
</dbReference>
<evidence type="ECO:0000259" key="7">
    <source>
        <dbReference type="Pfam" id="PF03946"/>
    </source>
</evidence>
<evidence type="ECO:0008006" key="9">
    <source>
        <dbReference type="Google" id="ProtNLM"/>
    </source>
</evidence>
<evidence type="ECO:0000256" key="4">
    <source>
        <dbReference type="ARBA" id="ARBA00022980"/>
    </source>
</evidence>
<dbReference type="HAMAP" id="MF_00736">
    <property type="entry name" value="Ribosomal_uL11"/>
    <property type="match status" value="1"/>
</dbReference>
<feature type="domain" description="Large ribosomal subunit protein uL11 N-terminal" evidence="7">
    <location>
        <begin position="9"/>
        <end position="66"/>
    </location>
</feature>
<dbReference type="InterPro" id="IPR036769">
    <property type="entry name" value="Ribosomal_uL11_C_sf"/>
</dbReference>
<dbReference type="GO" id="GO:0070180">
    <property type="term" value="F:large ribosomal subunit rRNA binding"/>
    <property type="evidence" value="ECO:0007669"/>
    <property type="project" value="TreeGrafter"/>
</dbReference>
<evidence type="ECO:0000256" key="3">
    <source>
        <dbReference type="ARBA" id="ARBA00022884"/>
    </source>
</evidence>
<name>A0A0F8VSY3_9ZZZZ</name>
<dbReference type="GO" id="GO:0006412">
    <property type="term" value="P:translation"/>
    <property type="evidence" value="ECO:0007669"/>
    <property type="project" value="InterPro"/>
</dbReference>
<dbReference type="InterPro" id="IPR036796">
    <property type="entry name" value="Ribosomal_uL11_N_sf"/>
</dbReference>
<dbReference type="Pfam" id="PF00298">
    <property type="entry name" value="Ribosomal_L11"/>
    <property type="match status" value="1"/>
</dbReference>
<dbReference type="InterPro" id="IPR006519">
    <property type="entry name" value="Ribosomal_uL11_bac-typ"/>
</dbReference>
<sequence>MAKKIRAVIKLQLEAGKATPAPPVGPALGQHGANIMAFCKEYNERTSSQAGSIIPVEIFVYEDRSFTFSLKTPPASDLIKKALGLEKGSPAQVREKVGTISRNQLRQIAEAKMKDLNANDIDAAIRMVEGTARSMGVEVGG</sequence>
<keyword evidence="5" id="KW-0687">Ribonucleoprotein</keyword>